<proteinExistence type="predicted"/>
<dbReference type="InterPro" id="IPR036514">
    <property type="entry name" value="SGNH_hydro_sf"/>
</dbReference>
<comment type="caution">
    <text evidence="1">The sequence shown here is derived from an EMBL/GenBank/DDBJ whole genome shotgun (WGS) entry which is preliminary data.</text>
</comment>
<dbReference type="RefSeq" id="WP_016114994.1">
    <property type="nucleotide sequence ID" value="NZ_CP189809.1"/>
</dbReference>
<dbReference type="SUPFAM" id="SSF52266">
    <property type="entry name" value="SGNH hydrolase"/>
    <property type="match status" value="1"/>
</dbReference>
<name>A0A1Y3MSV0_9BACI</name>
<evidence type="ECO:0000313" key="1">
    <source>
        <dbReference type="EMBL" id="OUM50173.1"/>
    </source>
</evidence>
<dbReference type="Proteomes" id="UP000195321">
    <property type="component" value="Unassembled WGS sequence"/>
</dbReference>
<dbReference type="Gene3D" id="3.40.50.1110">
    <property type="entry name" value="SGNH hydrolase"/>
    <property type="match status" value="1"/>
</dbReference>
<dbReference type="GO" id="GO:0016788">
    <property type="term" value="F:hydrolase activity, acting on ester bonds"/>
    <property type="evidence" value="ECO:0007669"/>
    <property type="project" value="InterPro"/>
</dbReference>
<dbReference type="EMBL" id="MWPX01000002">
    <property type="protein sequence ID" value="OUM50173.1"/>
    <property type="molecule type" value="Genomic_DNA"/>
</dbReference>
<dbReference type="AlphaFoldDB" id="A0A1Y3MSV0"/>
<dbReference type="Pfam" id="PF00657">
    <property type="entry name" value="Lipase_GDSL"/>
    <property type="match status" value="1"/>
</dbReference>
<sequence>MKIALFGDSLTEGRPGISFYKILSDQFPNDTLYNLGKPGETVTGLYNRINHSKDDGIFDISFLWIGINDIYAKVLGVKARPVVSNQKEFTERYEKVLEKLH</sequence>
<accession>A0A1Y3MSV0</accession>
<reference evidence="1 2" key="1">
    <citation type="submission" date="2017-02" db="EMBL/GenBank/DDBJ databases">
        <title>Bacillus pseudomycoides isolate FSL K6-0042.</title>
        <authorList>
            <person name="Kovac J."/>
        </authorList>
    </citation>
    <scope>NUCLEOTIDE SEQUENCE [LARGE SCALE GENOMIC DNA]</scope>
    <source>
        <strain evidence="1 2">FSL K6-0042</strain>
    </source>
</reference>
<evidence type="ECO:0000313" key="2">
    <source>
        <dbReference type="Proteomes" id="UP000195321"/>
    </source>
</evidence>
<evidence type="ECO:0008006" key="3">
    <source>
        <dbReference type="Google" id="ProtNLM"/>
    </source>
</evidence>
<gene>
    <name evidence="1" type="ORF">BW425_03555</name>
</gene>
<protein>
    <recommendedName>
        <fullName evidence="3">GDSL family lipase</fullName>
    </recommendedName>
</protein>
<dbReference type="InterPro" id="IPR001087">
    <property type="entry name" value="GDSL"/>
</dbReference>
<organism evidence="1 2">
    <name type="scientific">Bacillus pseudomycoides</name>
    <dbReference type="NCBI Taxonomy" id="64104"/>
    <lineage>
        <taxon>Bacteria</taxon>
        <taxon>Bacillati</taxon>
        <taxon>Bacillota</taxon>
        <taxon>Bacilli</taxon>
        <taxon>Bacillales</taxon>
        <taxon>Bacillaceae</taxon>
        <taxon>Bacillus</taxon>
        <taxon>Bacillus cereus group</taxon>
    </lineage>
</organism>